<dbReference type="InterPro" id="IPR022002">
    <property type="entry name" value="ChsH2_Znr"/>
</dbReference>
<evidence type="ECO:0000259" key="2">
    <source>
        <dbReference type="Pfam" id="PF12172"/>
    </source>
</evidence>
<comment type="caution">
    <text evidence="3">The sequence shown here is derived from an EMBL/GenBank/DDBJ whole genome shotgun (WGS) entry which is preliminary data.</text>
</comment>
<dbReference type="PANTHER" id="PTHR34075:SF5">
    <property type="entry name" value="BLR3430 PROTEIN"/>
    <property type="match status" value="1"/>
</dbReference>
<dbReference type="SUPFAM" id="SSF50249">
    <property type="entry name" value="Nucleic acid-binding proteins"/>
    <property type="match status" value="1"/>
</dbReference>
<dbReference type="Pfam" id="PF01796">
    <property type="entry name" value="OB_ChsH2_C"/>
    <property type="match status" value="1"/>
</dbReference>
<dbReference type="InterPro" id="IPR002878">
    <property type="entry name" value="ChsH2_C"/>
</dbReference>
<dbReference type="Pfam" id="PF12172">
    <property type="entry name" value="zf-ChsH2"/>
    <property type="match status" value="1"/>
</dbReference>
<gene>
    <name evidence="3" type="ORF">FNL38_103117</name>
</gene>
<proteinExistence type="predicted"/>
<organism evidence="3">
    <name type="scientific">Nocardia globerula</name>
    <dbReference type="NCBI Taxonomy" id="1818"/>
    <lineage>
        <taxon>Bacteria</taxon>
        <taxon>Bacillati</taxon>
        <taxon>Actinomycetota</taxon>
        <taxon>Actinomycetes</taxon>
        <taxon>Mycobacteriales</taxon>
        <taxon>Nocardiaceae</taxon>
        <taxon>Nocardia</taxon>
    </lineage>
</organism>
<feature type="domain" description="ChsH2 C-terminal OB-fold" evidence="1">
    <location>
        <begin position="64"/>
        <end position="130"/>
    </location>
</feature>
<dbReference type="InterPro" id="IPR012340">
    <property type="entry name" value="NA-bd_OB-fold"/>
</dbReference>
<protein>
    <recommendedName>
        <fullName evidence="4">OB-fold protein</fullName>
    </recommendedName>
</protein>
<dbReference type="EMBL" id="VNIQ01000003">
    <property type="protein sequence ID" value="TYQ04767.1"/>
    <property type="molecule type" value="Genomic_DNA"/>
</dbReference>
<dbReference type="InterPro" id="IPR052513">
    <property type="entry name" value="Thioester_dehydratase-like"/>
</dbReference>
<reference evidence="3" key="1">
    <citation type="submission" date="2019-07" db="EMBL/GenBank/DDBJ databases">
        <title>Genomic Encyclopedia of Type Strains, Phase IV (KMG-IV): sequencing the most valuable type-strain genomes for metagenomic binning, comparative biology and taxonomic classification.</title>
        <authorList>
            <person name="Goeker M."/>
        </authorList>
    </citation>
    <scope>NUCLEOTIDE SEQUENCE</scope>
    <source>
        <strain evidence="3">DSM 44596</strain>
    </source>
</reference>
<name>A0A652YQD5_NOCGL</name>
<dbReference type="AlphaFoldDB" id="A0A652YQD5"/>
<evidence type="ECO:0000259" key="1">
    <source>
        <dbReference type="Pfam" id="PF01796"/>
    </source>
</evidence>
<sequence length="151" mass="16418">MTESEAAGHVAGKPIPRADENSAGYWAAAREHRLAIQHCPACELLIHTPVGTCPGCDNTDLRYQNVSGRGTLYSFAVIHDASAPAFANMLPYIVGVIELEEQDRLFMIANILDTPIDSVKIGMPMEVTFENLTPDCELPQFRPAHVDAIGV</sequence>
<feature type="domain" description="ChsH2 rubredoxin-like zinc ribbon" evidence="2">
    <location>
        <begin position="26"/>
        <end position="61"/>
    </location>
</feature>
<evidence type="ECO:0008006" key="4">
    <source>
        <dbReference type="Google" id="ProtNLM"/>
    </source>
</evidence>
<accession>A0A652YQD5</accession>
<dbReference type="PANTHER" id="PTHR34075">
    <property type="entry name" value="BLR3430 PROTEIN"/>
    <property type="match status" value="1"/>
</dbReference>
<evidence type="ECO:0000313" key="3">
    <source>
        <dbReference type="EMBL" id="TYQ04767.1"/>
    </source>
</evidence>